<accession>A0A9P9JCB5</accession>
<keyword evidence="3" id="KW-1185">Reference proteome</keyword>
<dbReference type="CDD" id="cd05233">
    <property type="entry name" value="SDR_c"/>
    <property type="match status" value="1"/>
</dbReference>
<name>A0A9P9JCB5_9HYPO</name>
<dbReference type="SUPFAM" id="SSF51735">
    <property type="entry name" value="NAD(P)-binding Rossmann-fold domains"/>
    <property type="match status" value="1"/>
</dbReference>
<evidence type="ECO:0000313" key="2">
    <source>
        <dbReference type="EMBL" id="KAH7153584.1"/>
    </source>
</evidence>
<dbReference type="GO" id="GO:0016616">
    <property type="term" value="F:oxidoreductase activity, acting on the CH-OH group of donors, NAD or NADP as acceptor"/>
    <property type="evidence" value="ECO:0007669"/>
    <property type="project" value="TreeGrafter"/>
</dbReference>
<proteinExistence type="inferred from homology"/>
<dbReference type="GO" id="GO:0006633">
    <property type="term" value="P:fatty acid biosynthetic process"/>
    <property type="evidence" value="ECO:0007669"/>
    <property type="project" value="TreeGrafter"/>
</dbReference>
<dbReference type="Proteomes" id="UP000738349">
    <property type="component" value="Unassembled WGS sequence"/>
</dbReference>
<dbReference type="Gene3D" id="3.40.50.720">
    <property type="entry name" value="NAD(P)-binding Rossmann-like Domain"/>
    <property type="match status" value="1"/>
</dbReference>
<sequence>MSSNDQAEFIKLLIKQNETDFTKTIHREPYPSISVSRPELSHAGKTVLVTGGGTCIGFSIAKSFLRAGASTIVITGRRREVLEASAEKLKAEAGKIGVEAVVLARANDVADHAAVKALWSGLETEGIIVDVLVSNAGDFVGGQTIFDVGSDRLWQAFETNVRGPLDMVESFAKQPGNKPKAVVVVATQAINMLYEEQLVVTAQNPGYALTKNSGALLMQLIAKDASPETLQIVSFHPGVIYNEVFGTIGFSETDLPYDDPELPGSFAVWAASKEARFLHGRFVWAAWDVDELATGELRKRIDENVDFLRIGVVGLRGARKD</sequence>
<gene>
    <name evidence="2" type="ORF">EDB81DRAFT_647279</name>
</gene>
<dbReference type="OrthoDB" id="1933717at2759"/>
<dbReference type="PRINTS" id="PR00081">
    <property type="entry name" value="GDHRDH"/>
</dbReference>
<protein>
    <submittedName>
        <fullName evidence="2">Short-chain dehydrogenase</fullName>
    </submittedName>
</protein>
<comment type="similarity">
    <text evidence="1">Belongs to the short-chain dehydrogenases/reductases (SDR) family.</text>
</comment>
<dbReference type="InterPro" id="IPR036291">
    <property type="entry name" value="NAD(P)-bd_dom_sf"/>
</dbReference>
<dbReference type="EMBL" id="JAGMUV010000006">
    <property type="protein sequence ID" value="KAH7153584.1"/>
    <property type="molecule type" value="Genomic_DNA"/>
</dbReference>
<dbReference type="PANTHER" id="PTHR42760:SF122">
    <property type="entry name" value="NAD(P)-BINDING PROTEIN"/>
    <property type="match status" value="1"/>
</dbReference>
<dbReference type="PANTHER" id="PTHR42760">
    <property type="entry name" value="SHORT-CHAIN DEHYDROGENASES/REDUCTASES FAMILY MEMBER"/>
    <property type="match status" value="1"/>
</dbReference>
<reference evidence="2" key="1">
    <citation type="journal article" date="2021" name="Nat. Commun.">
        <title>Genetic determinants of endophytism in the Arabidopsis root mycobiome.</title>
        <authorList>
            <person name="Mesny F."/>
            <person name="Miyauchi S."/>
            <person name="Thiergart T."/>
            <person name="Pickel B."/>
            <person name="Atanasova L."/>
            <person name="Karlsson M."/>
            <person name="Huettel B."/>
            <person name="Barry K.W."/>
            <person name="Haridas S."/>
            <person name="Chen C."/>
            <person name="Bauer D."/>
            <person name="Andreopoulos W."/>
            <person name="Pangilinan J."/>
            <person name="LaButti K."/>
            <person name="Riley R."/>
            <person name="Lipzen A."/>
            <person name="Clum A."/>
            <person name="Drula E."/>
            <person name="Henrissat B."/>
            <person name="Kohler A."/>
            <person name="Grigoriev I.V."/>
            <person name="Martin F.M."/>
            <person name="Hacquard S."/>
        </authorList>
    </citation>
    <scope>NUCLEOTIDE SEQUENCE</scope>
    <source>
        <strain evidence="2">MPI-CAGE-AT-0147</strain>
    </source>
</reference>
<evidence type="ECO:0000313" key="3">
    <source>
        <dbReference type="Proteomes" id="UP000738349"/>
    </source>
</evidence>
<evidence type="ECO:0000256" key="1">
    <source>
        <dbReference type="ARBA" id="ARBA00006484"/>
    </source>
</evidence>
<dbReference type="InterPro" id="IPR002347">
    <property type="entry name" value="SDR_fam"/>
</dbReference>
<comment type="caution">
    <text evidence="2">The sequence shown here is derived from an EMBL/GenBank/DDBJ whole genome shotgun (WGS) entry which is preliminary data.</text>
</comment>
<organism evidence="2 3">
    <name type="scientific">Dactylonectria macrodidyma</name>
    <dbReference type="NCBI Taxonomy" id="307937"/>
    <lineage>
        <taxon>Eukaryota</taxon>
        <taxon>Fungi</taxon>
        <taxon>Dikarya</taxon>
        <taxon>Ascomycota</taxon>
        <taxon>Pezizomycotina</taxon>
        <taxon>Sordariomycetes</taxon>
        <taxon>Hypocreomycetidae</taxon>
        <taxon>Hypocreales</taxon>
        <taxon>Nectriaceae</taxon>
        <taxon>Dactylonectria</taxon>
    </lineage>
</organism>
<dbReference type="Pfam" id="PF00106">
    <property type="entry name" value="adh_short"/>
    <property type="match status" value="1"/>
</dbReference>
<dbReference type="GO" id="GO:0048038">
    <property type="term" value="F:quinone binding"/>
    <property type="evidence" value="ECO:0007669"/>
    <property type="project" value="TreeGrafter"/>
</dbReference>
<dbReference type="AlphaFoldDB" id="A0A9P9JCB5"/>